<dbReference type="InterPro" id="IPR051157">
    <property type="entry name" value="PDH/Transketolase"/>
</dbReference>
<comment type="caution">
    <text evidence="2">The sequence shown here is derived from an EMBL/GenBank/DDBJ whole genome shotgun (WGS) entry which is preliminary data.</text>
</comment>
<dbReference type="EMBL" id="PEYO01000022">
    <property type="protein sequence ID" value="PIU03191.1"/>
    <property type="molecule type" value="Genomic_DNA"/>
</dbReference>
<proteinExistence type="predicted"/>
<gene>
    <name evidence="2" type="ORF">COT44_04845</name>
</gene>
<dbReference type="Gene3D" id="3.40.50.920">
    <property type="match status" value="1"/>
</dbReference>
<sequence>MIGSQTKTMRDVFLEQIYRIMKRNKKIFFLSADFGAPTLDSIRKDYPDRFINVGIAEQNLINVSTGLALEGFTVYAYGIASFLTMRAFEQIRINLAMLSQIRQVNVNLIGVGGGMSYVVSGPTHHCLEDLSIIRTLPNILLFSPSDWVLAEQFANYTINNKGPKYIRFEGKPVVQIYDEKQKIDFTKGFNQLFRGEKICIVSNGYMTHRALEVRDTLASENIKVGVIDVFLLKPLNEKLLYERLKQYKYIITIEEAFLGKGGLDSLISDILTKNKSSIVLNKMGIGDSYTFNIGNREYLHKINNLDGIFIAKKIKKLLSKI</sequence>
<dbReference type="InterPro" id="IPR005475">
    <property type="entry name" value="Transketolase-like_Pyr-bd"/>
</dbReference>
<dbReference type="SUPFAM" id="SSF52922">
    <property type="entry name" value="TK C-terminal domain-like"/>
    <property type="match status" value="1"/>
</dbReference>
<evidence type="ECO:0000313" key="2">
    <source>
        <dbReference type="EMBL" id="PIU03191.1"/>
    </source>
</evidence>
<evidence type="ECO:0000313" key="3">
    <source>
        <dbReference type="Proteomes" id="UP000228996"/>
    </source>
</evidence>
<dbReference type="InterPro" id="IPR009014">
    <property type="entry name" value="Transketo_C/PFOR_II"/>
</dbReference>
<dbReference type="Gene3D" id="3.40.50.970">
    <property type="match status" value="1"/>
</dbReference>
<reference evidence="3" key="1">
    <citation type="submission" date="2017-09" db="EMBL/GenBank/DDBJ databases">
        <title>Depth-based differentiation of microbial function through sediment-hosted aquifers and enrichment of novel symbionts in the deep terrestrial subsurface.</title>
        <authorList>
            <person name="Probst A.J."/>
            <person name="Ladd B."/>
            <person name="Jarett J.K."/>
            <person name="Geller-Mcgrath D.E."/>
            <person name="Sieber C.M.K."/>
            <person name="Emerson J.B."/>
            <person name="Anantharaman K."/>
            <person name="Thomas B.C."/>
            <person name="Malmstrom R."/>
            <person name="Stieglmeier M."/>
            <person name="Klingl A."/>
            <person name="Woyke T."/>
            <person name="Ryan C.M."/>
            <person name="Banfield J.F."/>
        </authorList>
    </citation>
    <scope>NUCLEOTIDE SEQUENCE [LARGE SCALE GENOMIC DNA]</scope>
</reference>
<dbReference type="Pfam" id="PF02779">
    <property type="entry name" value="Transket_pyr"/>
    <property type="match status" value="1"/>
</dbReference>
<dbReference type="CDD" id="cd07033">
    <property type="entry name" value="TPP_PYR_DXS_TK_like"/>
    <property type="match status" value="1"/>
</dbReference>
<evidence type="ECO:0000259" key="1">
    <source>
        <dbReference type="SMART" id="SM00861"/>
    </source>
</evidence>
<protein>
    <submittedName>
        <fullName evidence="2">Transketolase</fullName>
    </submittedName>
</protein>
<dbReference type="InterPro" id="IPR029061">
    <property type="entry name" value="THDP-binding"/>
</dbReference>
<dbReference type="PANTHER" id="PTHR43825">
    <property type="entry name" value="PYRUVATE DEHYDROGENASE E1 COMPONENT"/>
    <property type="match status" value="1"/>
</dbReference>
<dbReference type="SUPFAM" id="SSF52518">
    <property type="entry name" value="Thiamin diphosphate-binding fold (THDP-binding)"/>
    <property type="match status" value="1"/>
</dbReference>
<organism evidence="2 3">
    <name type="scientific">Candidatus Shapirobacteria bacterium CG08_land_8_20_14_0_20_39_18</name>
    <dbReference type="NCBI Taxonomy" id="1974883"/>
    <lineage>
        <taxon>Bacteria</taxon>
        <taxon>Candidatus Shapironibacteriota</taxon>
    </lineage>
</organism>
<dbReference type="Proteomes" id="UP000228996">
    <property type="component" value="Unassembled WGS sequence"/>
</dbReference>
<dbReference type="AlphaFoldDB" id="A0A2M6XBZ8"/>
<dbReference type="SMART" id="SM00861">
    <property type="entry name" value="Transket_pyr"/>
    <property type="match status" value="1"/>
</dbReference>
<name>A0A2M6XBZ8_9BACT</name>
<dbReference type="Pfam" id="PF02780">
    <property type="entry name" value="Transketolase_C"/>
    <property type="match status" value="1"/>
</dbReference>
<feature type="domain" description="Transketolase-like pyrimidine-binding" evidence="1">
    <location>
        <begin position="7"/>
        <end position="176"/>
    </location>
</feature>
<accession>A0A2M6XBZ8</accession>
<dbReference type="InterPro" id="IPR033248">
    <property type="entry name" value="Transketolase_C"/>
</dbReference>
<dbReference type="PANTHER" id="PTHR43825:SF5">
    <property type="entry name" value="HYPOTHETICAL TRANSKETOLASE FAMILY PROTEIN"/>
    <property type="match status" value="1"/>
</dbReference>